<dbReference type="InterPro" id="IPR036965">
    <property type="entry name" value="Terpene_synth_N_sf"/>
</dbReference>
<dbReference type="EMBL" id="CM029052">
    <property type="protein sequence ID" value="KAG2559252.1"/>
    <property type="molecule type" value="Genomic_DNA"/>
</dbReference>
<dbReference type="AlphaFoldDB" id="A0A8T0PGF2"/>
<dbReference type="InterPro" id="IPR001906">
    <property type="entry name" value="Terpene_synth_N"/>
</dbReference>
<dbReference type="Gene3D" id="1.10.600.10">
    <property type="entry name" value="Farnesyl Diphosphate Synthase"/>
    <property type="match status" value="1"/>
</dbReference>
<accession>A0A8T0PGF2</accession>
<dbReference type="InterPro" id="IPR050148">
    <property type="entry name" value="Terpene_synthase-like"/>
</dbReference>
<protein>
    <recommendedName>
        <fullName evidence="1">Terpene synthase N-terminal domain-containing protein</fullName>
    </recommendedName>
</protein>
<evidence type="ECO:0000259" key="1">
    <source>
        <dbReference type="Pfam" id="PF01397"/>
    </source>
</evidence>
<feature type="domain" description="Terpene synthase N-terminal" evidence="1">
    <location>
        <begin position="21"/>
        <end position="197"/>
    </location>
</feature>
<evidence type="ECO:0000313" key="2">
    <source>
        <dbReference type="EMBL" id="KAG2559252.1"/>
    </source>
</evidence>
<dbReference type="InterPro" id="IPR008949">
    <property type="entry name" value="Isoprenoid_synthase_dom_sf"/>
</dbReference>
<dbReference type="InterPro" id="IPR008930">
    <property type="entry name" value="Terpenoid_cyclase/PrenylTrfase"/>
</dbReference>
<dbReference type="PANTHER" id="PTHR31225:SF109">
    <property type="entry name" value="EUDESMANEDIOL SYNTHASE"/>
    <property type="match status" value="1"/>
</dbReference>
<dbReference type="SUPFAM" id="SSF48239">
    <property type="entry name" value="Terpenoid cyclases/Protein prenyltransferases"/>
    <property type="match status" value="1"/>
</dbReference>
<evidence type="ECO:0000313" key="3">
    <source>
        <dbReference type="Proteomes" id="UP000823388"/>
    </source>
</evidence>
<dbReference type="GO" id="GO:0016114">
    <property type="term" value="P:terpenoid biosynthetic process"/>
    <property type="evidence" value="ECO:0007669"/>
    <property type="project" value="InterPro"/>
</dbReference>
<proteinExistence type="predicted"/>
<dbReference type="Gene3D" id="1.50.10.130">
    <property type="entry name" value="Terpene synthase, N-terminal domain"/>
    <property type="match status" value="1"/>
</dbReference>
<dbReference type="Pfam" id="PF01397">
    <property type="entry name" value="Terpene_synth"/>
    <property type="match status" value="1"/>
</dbReference>
<dbReference type="PANTHER" id="PTHR31225">
    <property type="entry name" value="OS04G0344100 PROTEIN-RELATED"/>
    <property type="match status" value="1"/>
</dbReference>
<organism evidence="2 3">
    <name type="scientific">Panicum virgatum</name>
    <name type="common">Blackwell switchgrass</name>
    <dbReference type="NCBI Taxonomy" id="38727"/>
    <lineage>
        <taxon>Eukaryota</taxon>
        <taxon>Viridiplantae</taxon>
        <taxon>Streptophyta</taxon>
        <taxon>Embryophyta</taxon>
        <taxon>Tracheophyta</taxon>
        <taxon>Spermatophyta</taxon>
        <taxon>Magnoliopsida</taxon>
        <taxon>Liliopsida</taxon>
        <taxon>Poales</taxon>
        <taxon>Poaceae</taxon>
        <taxon>PACMAD clade</taxon>
        <taxon>Panicoideae</taxon>
        <taxon>Panicodae</taxon>
        <taxon>Paniceae</taxon>
        <taxon>Panicinae</taxon>
        <taxon>Panicum</taxon>
        <taxon>Panicum sect. Hiantes</taxon>
    </lineage>
</organism>
<dbReference type="Proteomes" id="UP000823388">
    <property type="component" value="Chromosome 8N"/>
</dbReference>
<comment type="caution">
    <text evidence="2">The sequence shown here is derived from an EMBL/GenBank/DDBJ whole genome shotgun (WGS) entry which is preliminary data.</text>
</comment>
<name>A0A8T0PGF2_PANVG</name>
<reference evidence="2" key="1">
    <citation type="submission" date="2020-05" db="EMBL/GenBank/DDBJ databases">
        <title>WGS assembly of Panicum virgatum.</title>
        <authorList>
            <person name="Lovell J.T."/>
            <person name="Jenkins J."/>
            <person name="Shu S."/>
            <person name="Juenger T.E."/>
            <person name="Schmutz J."/>
        </authorList>
    </citation>
    <scope>NUCLEOTIDE SEQUENCE</scope>
    <source>
        <strain evidence="2">AP13</strain>
    </source>
</reference>
<dbReference type="GO" id="GO:0010333">
    <property type="term" value="F:terpene synthase activity"/>
    <property type="evidence" value="ECO:0007669"/>
    <property type="project" value="InterPro"/>
</dbReference>
<sequence>MAASKDIVANKEAISAFEPSLWGDFFVTYTSPPLQRPEEWMLERREQLKGEVCRMFEAAKAMSMADTVKLVDTLERLGIDNHFVKEIDEALYRVHYEELDFGNSNDLHVVALRFRLLRQHGFWVSADVFVKFRDDTGSFNINLSNDPRGLLSLYNAAHMAVPGEMDLDDAITFTRRHLEAAKGKLMFPMEEQVSRSLEIPLPRFMW</sequence>
<gene>
    <name evidence="2" type="ORF">PVAP13_8NG295152</name>
</gene>
<keyword evidence="3" id="KW-1185">Reference proteome</keyword>